<keyword evidence="2" id="KW-1185">Reference proteome</keyword>
<accession>A0ABV4SSL6</accession>
<proteinExistence type="predicted"/>
<name>A0ABV4SSL6_9ACTN</name>
<dbReference type="RefSeq" id="WP_326712517.1">
    <property type="nucleotide sequence ID" value="NZ_BAAAKQ010000043.1"/>
</dbReference>
<evidence type="ECO:0000313" key="2">
    <source>
        <dbReference type="Proteomes" id="UP001571476"/>
    </source>
</evidence>
<dbReference type="Proteomes" id="UP001571476">
    <property type="component" value="Unassembled WGS sequence"/>
</dbReference>
<gene>
    <name evidence="1" type="ORF">ACEG43_35520</name>
</gene>
<organism evidence="1 2">
    <name type="scientific">Streptomyces aureus</name>
    <dbReference type="NCBI Taxonomy" id="193461"/>
    <lineage>
        <taxon>Bacteria</taxon>
        <taxon>Bacillati</taxon>
        <taxon>Actinomycetota</taxon>
        <taxon>Actinomycetes</taxon>
        <taxon>Kitasatosporales</taxon>
        <taxon>Streptomycetaceae</taxon>
        <taxon>Streptomyces</taxon>
    </lineage>
</organism>
<evidence type="ECO:0000313" key="1">
    <source>
        <dbReference type="EMBL" id="MFA3841446.1"/>
    </source>
</evidence>
<comment type="caution">
    <text evidence="1">The sequence shown here is derived from an EMBL/GenBank/DDBJ whole genome shotgun (WGS) entry which is preliminary data.</text>
</comment>
<reference evidence="1 2" key="1">
    <citation type="submission" date="2024-08" db="EMBL/GenBank/DDBJ databases">
        <title>Genome sequence of Streptomyces aureus CACIA-1.46HGO.</title>
        <authorList>
            <person name="Evangelista-Martinez Z."/>
        </authorList>
    </citation>
    <scope>NUCLEOTIDE SEQUENCE [LARGE SCALE GENOMIC DNA]</scope>
    <source>
        <strain evidence="1 2">CACIA-1.46HGO</strain>
    </source>
</reference>
<sequence>MIYQHMVSGRDREIADRLGSMIRKARGDADS</sequence>
<protein>
    <submittedName>
        <fullName evidence="1">Integrase</fullName>
    </submittedName>
</protein>
<dbReference type="EMBL" id="JBGOSP010000025">
    <property type="protein sequence ID" value="MFA3841446.1"/>
    <property type="molecule type" value="Genomic_DNA"/>
</dbReference>